<gene>
    <name evidence="1" type="ORF">EYF80_023997</name>
</gene>
<dbReference type="Proteomes" id="UP000314294">
    <property type="component" value="Unassembled WGS sequence"/>
</dbReference>
<keyword evidence="2" id="KW-1185">Reference proteome</keyword>
<evidence type="ECO:0000313" key="2">
    <source>
        <dbReference type="Proteomes" id="UP000314294"/>
    </source>
</evidence>
<name>A0A4Z2HKL8_9TELE</name>
<organism evidence="1 2">
    <name type="scientific">Liparis tanakae</name>
    <name type="common">Tanaka's snailfish</name>
    <dbReference type="NCBI Taxonomy" id="230148"/>
    <lineage>
        <taxon>Eukaryota</taxon>
        <taxon>Metazoa</taxon>
        <taxon>Chordata</taxon>
        <taxon>Craniata</taxon>
        <taxon>Vertebrata</taxon>
        <taxon>Euteleostomi</taxon>
        <taxon>Actinopterygii</taxon>
        <taxon>Neopterygii</taxon>
        <taxon>Teleostei</taxon>
        <taxon>Neoteleostei</taxon>
        <taxon>Acanthomorphata</taxon>
        <taxon>Eupercaria</taxon>
        <taxon>Perciformes</taxon>
        <taxon>Cottioidei</taxon>
        <taxon>Cottales</taxon>
        <taxon>Liparidae</taxon>
        <taxon>Liparis</taxon>
    </lineage>
</organism>
<sequence>MVSEQVRKSFRLMLMAPRSCVVKLMLPVTRSMFCSDSSSRTSRWSNLLDVRLSKSLCSSKISLRNGDEASLLGLGEVEAADAEQRLVLKFHLLLDFSLQPGCVLLQAPNHAAIRLQGAIYRVQVGCVAFQQSLNGALAVLNPPVIKSASDSSSFPFACAARHGQI</sequence>
<dbReference type="EMBL" id="SRLO01000229">
    <property type="protein sequence ID" value="TNN65845.1"/>
    <property type="molecule type" value="Genomic_DNA"/>
</dbReference>
<dbReference type="AlphaFoldDB" id="A0A4Z2HKL8"/>
<comment type="caution">
    <text evidence="1">The sequence shown here is derived from an EMBL/GenBank/DDBJ whole genome shotgun (WGS) entry which is preliminary data.</text>
</comment>
<protein>
    <submittedName>
        <fullName evidence="1">Uncharacterized protein</fullName>
    </submittedName>
</protein>
<evidence type="ECO:0000313" key="1">
    <source>
        <dbReference type="EMBL" id="TNN65845.1"/>
    </source>
</evidence>
<proteinExistence type="predicted"/>
<reference evidence="1 2" key="1">
    <citation type="submission" date="2019-03" db="EMBL/GenBank/DDBJ databases">
        <title>First draft genome of Liparis tanakae, snailfish: a comprehensive survey of snailfish specific genes.</title>
        <authorList>
            <person name="Kim W."/>
            <person name="Song I."/>
            <person name="Jeong J.-H."/>
            <person name="Kim D."/>
            <person name="Kim S."/>
            <person name="Ryu S."/>
            <person name="Song J.Y."/>
            <person name="Lee S.K."/>
        </authorList>
    </citation>
    <scope>NUCLEOTIDE SEQUENCE [LARGE SCALE GENOMIC DNA]</scope>
    <source>
        <tissue evidence="1">Muscle</tissue>
    </source>
</reference>
<accession>A0A4Z2HKL8</accession>